<gene>
    <name evidence="1" type="ORF">GWK08_03765</name>
</gene>
<accession>A0A6P0UH11</accession>
<dbReference type="SUPFAM" id="SSF54427">
    <property type="entry name" value="NTF2-like"/>
    <property type="match status" value="1"/>
</dbReference>
<organism evidence="1 2">
    <name type="scientific">Leptobacterium flavescens</name>
    <dbReference type="NCBI Taxonomy" id="472055"/>
    <lineage>
        <taxon>Bacteria</taxon>
        <taxon>Pseudomonadati</taxon>
        <taxon>Bacteroidota</taxon>
        <taxon>Flavobacteriia</taxon>
        <taxon>Flavobacteriales</taxon>
        <taxon>Flavobacteriaceae</taxon>
        <taxon>Leptobacterium</taxon>
    </lineage>
</organism>
<dbReference type="EMBL" id="JAABOO010000001">
    <property type="protein sequence ID" value="NER12545.1"/>
    <property type="molecule type" value="Genomic_DNA"/>
</dbReference>
<name>A0A6P0UH11_9FLAO</name>
<protein>
    <submittedName>
        <fullName evidence="1">Uncharacterized protein</fullName>
    </submittedName>
</protein>
<dbReference type="InterPro" id="IPR032710">
    <property type="entry name" value="NTF2-like_dom_sf"/>
</dbReference>
<evidence type="ECO:0000313" key="2">
    <source>
        <dbReference type="Proteomes" id="UP000468581"/>
    </source>
</evidence>
<keyword evidence="2" id="KW-1185">Reference proteome</keyword>
<dbReference type="AlphaFoldDB" id="A0A6P0UH11"/>
<sequence length="169" mass="19072">MKRLCYLMFFLILICVGCLEKELSTEEKERIKAEIHSMFDDYHKAISKGGLTAEFDYLDDSEDFYWVPPAYRSALSYDSVATILRSNAPSYSSVNFHWEKLEIYPLSSVLASFTGIVGGEMISTDDEVFPVSLIESGMLIKRKDGWKLLSGQTAVLEPEASGEKENTVE</sequence>
<evidence type="ECO:0000313" key="1">
    <source>
        <dbReference type="EMBL" id="NER12545.1"/>
    </source>
</evidence>
<reference evidence="1 2" key="1">
    <citation type="submission" date="2020-01" db="EMBL/GenBank/DDBJ databases">
        <title>Leptobacterium flavescens.</title>
        <authorList>
            <person name="Wang G."/>
        </authorList>
    </citation>
    <scope>NUCLEOTIDE SEQUENCE [LARGE SCALE GENOMIC DNA]</scope>
    <source>
        <strain evidence="1 2">KCTC 22160</strain>
    </source>
</reference>
<dbReference type="Proteomes" id="UP000468581">
    <property type="component" value="Unassembled WGS sequence"/>
</dbReference>
<comment type="caution">
    <text evidence="1">The sequence shown here is derived from an EMBL/GenBank/DDBJ whole genome shotgun (WGS) entry which is preliminary data.</text>
</comment>
<dbReference type="RefSeq" id="WP_163605562.1">
    <property type="nucleotide sequence ID" value="NZ_JAABOO010000001.1"/>
</dbReference>
<proteinExistence type="predicted"/>